<dbReference type="AlphaFoldDB" id="A0A0S4L5I5"/>
<comment type="similarity">
    <text evidence="9">Belongs to the MntA antitoxin family.</text>
</comment>
<keyword evidence="2" id="KW-1277">Toxin-antitoxin system</keyword>
<dbReference type="PANTHER" id="PTHR33571">
    <property type="entry name" value="SSL8005 PROTEIN"/>
    <property type="match status" value="1"/>
</dbReference>
<evidence type="ECO:0000256" key="2">
    <source>
        <dbReference type="ARBA" id="ARBA00022649"/>
    </source>
</evidence>
<evidence type="ECO:0000259" key="10">
    <source>
        <dbReference type="Pfam" id="PF01909"/>
    </source>
</evidence>
<dbReference type="OrthoDB" id="9809323at2"/>
<dbReference type="Proteomes" id="UP000199032">
    <property type="component" value="Unassembled WGS sequence"/>
</dbReference>
<accession>A0A0S4L5I5</accession>
<dbReference type="STRING" id="1742972.COMA1_10870"/>
<organism evidence="11 12">
    <name type="scientific">Candidatus Nitrospira nitrosa</name>
    <dbReference type="NCBI Taxonomy" id="1742972"/>
    <lineage>
        <taxon>Bacteria</taxon>
        <taxon>Pseudomonadati</taxon>
        <taxon>Nitrospirota</taxon>
        <taxon>Nitrospiria</taxon>
        <taxon>Nitrospirales</taxon>
        <taxon>Nitrospiraceae</taxon>
        <taxon>Nitrospira</taxon>
    </lineage>
</organism>
<dbReference type="Pfam" id="PF01909">
    <property type="entry name" value="NTP_transf_2"/>
    <property type="match status" value="1"/>
</dbReference>
<gene>
    <name evidence="11" type="ORF">COMA1_10870</name>
</gene>
<dbReference type="CDD" id="cd05403">
    <property type="entry name" value="NT_KNTase_like"/>
    <property type="match status" value="1"/>
</dbReference>
<keyword evidence="6" id="KW-0547">Nucleotide-binding</keyword>
<evidence type="ECO:0000256" key="1">
    <source>
        <dbReference type="ARBA" id="ARBA00001946"/>
    </source>
</evidence>
<dbReference type="GO" id="GO:0046872">
    <property type="term" value="F:metal ion binding"/>
    <property type="evidence" value="ECO:0007669"/>
    <property type="project" value="UniProtKB-KW"/>
</dbReference>
<dbReference type="InterPro" id="IPR043519">
    <property type="entry name" value="NT_sf"/>
</dbReference>
<keyword evidence="5" id="KW-0479">Metal-binding</keyword>
<dbReference type="Gene3D" id="3.30.460.10">
    <property type="entry name" value="Beta Polymerase, domain 2"/>
    <property type="match status" value="1"/>
</dbReference>
<dbReference type="GO" id="GO:0016779">
    <property type="term" value="F:nucleotidyltransferase activity"/>
    <property type="evidence" value="ECO:0007669"/>
    <property type="project" value="UniProtKB-KW"/>
</dbReference>
<evidence type="ECO:0000256" key="5">
    <source>
        <dbReference type="ARBA" id="ARBA00022723"/>
    </source>
</evidence>
<protein>
    <submittedName>
        <fullName evidence="11">Putative nucleotidyltransferase</fullName>
    </submittedName>
</protein>
<evidence type="ECO:0000256" key="3">
    <source>
        <dbReference type="ARBA" id="ARBA00022679"/>
    </source>
</evidence>
<keyword evidence="8" id="KW-0460">Magnesium</keyword>
<keyword evidence="12" id="KW-1185">Reference proteome</keyword>
<comment type="cofactor">
    <cofactor evidence="1">
        <name>Mg(2+)</name>
        <dbReference type="ChEBI" id="CHEBI:18420"/>
    </cofactor>
</comment>
<evidence type="ECO:0000256" key="8">
    <source>
        <dbReference type="ARBA" id="ARBA00022842"/>
    </source>
</evidence>
<evidence type="ECO:0000256" key="9">
    <source>
        <dbReference type="ARBA" id="ARBA00038276"/>
    </source>
</evidence>
<evidence type="ECO:0000313" key="12">
    <source>
        <dbReference type="Proteomes" id="UP000199032"/>
    </source>
</evidence>
<dbReference type="InterPro" id="IPR052038">
    <property type="entry name" value="Type-VII_TA_antitoxin"/>
</dbReference>
<evidence type="ECO:0000256" key="6">
    <source>
        <dbReference type="ARBA" id="ARBA00022741"/>
    </source>
</evidence>
<keyword evidence="4" id="KW-0548">Nucleotidyltransferase</keyword>
<dbReference type="SUPFAM" id="SSF81301">
    <property type="entry name" value="Nucleotidyltransferase"/>
    <property type="match status" value="1"/>
</dbReference>
<dbReference type="PANTHER" id="PTHR33571:SF14">
    <property type="entry name" value="PROTEIN ADENYLYLTRANSFERASE MJ0435-RELATED"/>
    <property type="match status" value="1"/>
</dbReference>
<sequence length="99" mass="11300">MLTSRDEVLKLIEQNQATLRRLGVRRLGLFGSYARGEAMPGSDLDFVVELSEKSFDAYMDTKIFLEDLFRSRVDLVTMSSIKPRLLPIIQREAVYAPGF</sequence>
<feature type="domain" description="Polymerase nucleotidyl transferase" evidence="10">
    <location>
        <begin position="17"/>
        <end position="95"/>
    </location>
</feature>
<keyword evidence="7" id="KW-0067">ATP-binding</keyword>
<proteinExistence type="inferred from homology"/>
<name>A0A0S4L5I5_9BACT</name>
<reference evidence="11 12" key="1">
    <citation type="submission" date="2015-10" db="EMBL/GenBank/DDBJ databases">
        <authorList>
            <person name="Gilbert D.G."/>
        </authorList>
    </citation>
    <scope>NUCLEOTIDE SEQUENCE [LARGE SCALE GENOMIC DNA]</scope>
    <source>
        <strain evidence="11">COMA1</strain>
    </source>
</reference>
<keyword evidence="3 11" id="KW-0808">Transferase</keyword>
<dbReference type="GO" id="GO:0005524">
    <property type="term" value="F:ATP binding"/>
    <property type="evidence" value="ECO:0007669"/>
    <property type="project" value="UniProtKB-KW"/>
</dbReference>
<dbReference type="RefSeq" id="WP_090744182.1">
    <property type="nucleotide sequence ID" value="NZ_CZQA01000001.1"/>
</dbReference>
<evidence type="ECO:0000313" key="11">
    <source>
        <dbReference type="EMBL" id="CUS32903.1"/>
    </source>
</evidence>
<dbReference type="InterPro" id="IPR002934">
    <property type="entry name" value="Polymerase_NTP_transf_dom"/>
</dbReference>
<dbReference type="EMBL" id="CZQA01000001">
    <property type="protein sequence ID" value="CUS32903.1"/>
    <property type="molecule type" value="Genomic_DNA"/>
</dbReference>
<evidence type="ECO:0000256" key="4">
    <source>
        <dbReference type="ARBA" id="ARBA00022695"/>
    </source>
</evidence>
<evidence type="ECO:0000256" key="7">
    <source>
        <dbReference type="ARBA" id="ARBA00022840"/>
    </source>
</evidence>